<evidence type="ECO:0000313" key="6">
    <source>
        <dbReference type="Proteomes" id="UP001596380"/>
    </source>
</evidence>
<dbReference type="Gene3D" id="2.30.42.10">
    <property type="match status" value="1"/>
</dbReference>
<gene>
    <name evidence="5" type="ORF">ACFQKB_35440</name>
</gene>
<dbReference type="InterPro" id="IPR036034">
    <property type="entry name" value="PDZ_sf"/>
</dbReference>
<keyword evidence="2 5" id="KW-0378">Hydrolase</keyword>
<dbReference type="SUPFAM" id="SSF50494">
    <property type="entry name" value="Trypsin-like serine proteases"/>
    <property type="match status" value="1"/>
</dbReference>
<dbReference type="PROSITE" id="PS00135">
    <property type="entry name" value="TRYPSIN_SER"/>
    <property type="match status" value="1"/>
</dbReference>
<comment type="caution">
    <text evidence="5">The sequence shown here is derived from an EMBL/GenBank/DDBJ whole genome shotgun (WGS) entry which is preliminary data.</text>
</comment>
<dbReference type="InterPro" id="IPR033116">
    <property type="entry name" value="TRYPSIN_SER"/>
</dbReference>
<proteinExistence type="predicted"/>
<dbReference type="PANTHER" id="PTHR43343:SF3">
    <property type="entry name" value="PROTEASE DO-LIKE 8, CHLOROPLASTIC"/>
    <property type="match status" value="1"/>
</dbReference>
<feature type="region of interest" description="Disordered" evidence="3">
    <location>
        <begin position="37"/>
        <end position="61"/>
    </location>
</feature>
<dbReference type="EC" id="3.4.21.-" evidence="5"/>
<sequence>MPDGRRNSGAAAGLVVLTALAALLGFLLVRPMLDDGGTSTSGAPPATVRPARTEKPSGRRPGVVNLEAEQAFRNTLSAGTGIVIDPSGLVLTNNHVIQGATTLRGTDTDNGRTYTAQVLGYDRSADIALVRLDGAARLKTAAFGAREPEVGDVVTGVGNAGGKGGTPAVVHGKVTSLGQSIVATDESDGSSERLTGLIETDAAIKPGDSGGPLLDSSGRVVGMNTAASAGYRMKTESGHRAYAIPIARVLEVARQIQQGRPSATVHIGRTALLGVQVRGATTSTGARAPGAFIASLLPGTPAQSAGLRPGTTIVSLNEQVVDSPGALTDLLLRHRPGETVQIGWTGPDGLKRVTPVQLGDGPPQ</sequence>
<evidence type="ECO:0000259" key="4">
    <source>
        <dbReference type="PROSITE" id="PS50106"/>
    </source>
</evidence>
<dbReference type="InterPro" id="IPR001940">
    <property type="entry name" value="Peptidase_S1C"/>
</dbReference>
<dbReference type="InterPro" id="IPR051201">
    <property type="entry name" value="Chloro_Bact_Ser_Proteases"/>
</dbReference>
<dbReference type="PANTHER" id="PTHR43343">
    <property type="entry name" value="PEPTIDASE S12"/>
    <property type="match status" value="1"/>
</dbReference>
<organism evidence="5 6">
    <name type="scientific">Actinomadura yumaensis</name>
    <dbReference type="NCBI Taxonomy" id="111807"/>
    <lineage>
        <taxon>Bacteria</taxon>
        <taxon>Bacillati</taxon>
        <taxon>Actinomycetota</taxon>
        <taxon>Actinomycetes</taxon>
        <taxon>Streptosporangiales</taxon>
        <taxon>Thermomonosporaceae</taxon>
        <taxon>Actinomadura</taxon>
    </lineage>
</organism>
<accession>A0ABW2CXR6</accession>
<evidence type="ECO:0000256" key="1">
    <source>
        <dbReference type="ARBA" id="ARBA00022670"/>
    </source>
</evidence>
<feature type="domain" description="PDZ" evidence="4">
    <location>
        <begin position="262"/>
        <end position="317"/>
    </location>
</feature>
<dbReference type="Gene3D" id="2.40.10.120">
    <property type="match status" value="1"/>
</dbReference>
<dbReference type="PRINTS" id="PR00834">
    <property type="entry name" value="PROTEASES2C"/>
</dbReference>
<dbReference type="SUPFAM" id="SSF50156">
    <property type="entry name" value="PDZ domain-like"/>
    <property type="match status" value="1"/>
</dbReference>
<dbReference type="GO" id="GO:0008233">
    <property type="term" value="F:peptidase activity"/>
    <property type="evidence" value="ECO:0007669"/>
    <property type="project" value="UniProtKB-KW"/>
</dbReference>
<dbReference type="EMBL" id="JBHSXS010000034">
    <property type="protein sequence ID" value="MFC6885095.1"/>
    <property type="molecule type" value="Genomic_DNA"/>
</dbReference>
<evidence type="ECO:0000256" key="3">
    <source>
        <dbReference type="SAM" id="MobiDB-lite"/>
    </source>
</evidence>
<evidence type="ECO:0000256" key="2">
    <source>
        <dbReference type="ARBA" id="ARBA00022801"/>
    </source>
</evidence>
<dbReference type="GO" id="GO:0006508">
    <property type="term" value="P:proteolysis"/>
    <property type="evidence" value="ECO:0007669"/>
    <property type="project" value="UniProtKB-KW"/>
</dbReference>
<dbReference type="Pfam" id="PF13180">
    <property type="entry name" value="PDZ_2"/>
    <property type="match status" value="1"/>
</dbReference>
<keyword evidence="6" id="KW-1185">Reference proteome</keyword>
<protein>
    <submittedName>
        <fullName evidence="5">S1C family serine protease</fullName>
        <ecNumber evidence="5">3.4.21.-</ecNumber>
    </submittedName>
</protein>
<dbReference type="PROSITE" id="PS50106">
    <property type="entry name" value="PDZ"/>
    <property type="match status" value="1"/>
</dbReference>
<dbReference type="RefSeq" id="WP_160825993.1">
    <property type="nucleotide sequence ID" value="NZ_JBHSXS010000034.1"/>
</dbReference>
<dbReference type="InterPro" id="IPR009003">
    <property type="entry name" value="Peptidase_S1_PA"/>
</dbReference>
<keyword evidence="1 5" id="KW-0645">Protease</keyword>
<dbReference type="SMART" id="SM00228">
    <property type="entry name" value="PDZ"/>
    <property type="match status" value="1"/>
</dbReference>
<evidence type="ECO:0000313" key="5">
    <source>
        <dbReference type="EMBL" id="MFC6885095.1"/>
    </source>
</evidence>
<reference evidence="6" key="1">
    <citation type="journal article" date="2019" name="Int. J. Syst. Evol. Microbiol.">
        <title>The Global Catalogue of Microorganisms (GCM) 10K type strain sequencing project: providing services to taxonomists for standard genome sequencing and annotation.</title>
        <authorList>
            <consortium name="The Broad Institute Genomics Platform"/>
            <consortium name="The Broad Institute Genome Sequencing Center for Infectious Disease"/>
            <person name="Wu L."/>
            <person name="Ma J."/>
        </authorList>
    </citation>
    <scope>NUCLEOTIDE SEQUENCE [LARGE SCALE GENOMIC DNA]</scope>
    <source>
        <strain evidence="6">JCM 3369</strain>
    </source>
</reference>
<dbReference type="Pfam" id="PF13365">
    <property type="entry name" value="Trypsin_2"/>
    <property type="match status" value="1"/>
</dbReference>
<name>A0ABW2CXR6_9ACTN</name>
<dbReference type="Proteomes" id="UP001596380">
    <property type="component" value="Unassembled WGS sequence"/>
</dbReference>
<dbReference type="InterPro" id="IPR001478">
    <property type="entry name" value="PDZ"/>
</dbReference>